<gene>
    <name evidence="1" type="ORF">C1I63_06450</name>
</gene>
<dbReference type="EMBL" id="PZPL01000001">
    <property type="protein sequence ID" value="PTL74640.1"/>
    <property type="molecule type" value="Genomic_DNA"/>
</dbReference>
<name>A0A2T4UYP8_9MICO</name>
<evidence type="ECO:0000313" key="1">
    <source>
        <dbReference type="EMBL" id="PTL74640.1"/>
    </source>
</evidence>
<proteinExistence type="predicted"/>
<evidence type="ECO:0008006" key="3">
    <source>
        <dbReference type="Google" id="ProtNLM"/>
    </source>
</evidence>
<dbReference type="AlphaFoldDB" id="A0A2T4UYP8"/>
<organism evidence="1 2">
    <name type="scientific">Rathayibacter caricis DSM 15933</name>
    <dbReference type="NCBI Taxonomy" id="1328867"/>
    <lineage>
        <taxon>Bacteria</taxon>
        <taxon>Bacillati</taxon>
        <taxon>Actinomycetota</taxon>
        <taxon>Actinomycetes</taxon>
        <taxon>Micrococcales</taxon>
        <taxon>Microbacteriaceae</taxon>
        <taxon>Rathayibacter</taxon>
    </lineage>
</organism>
<keyword evidence="2" id="KW-1185">Reference proteome</keyword>
<protein>
    <recommendedName>
        <fullName evidence="3">Sce7726 family protein</fullName>
    </recommendedName>
</protein>
<dbReference type="Proteomes" id="UP000241085">
    <property type="component" value="Unassembled WGS sequence"/>
</dbReference>
<comment type="caution">
    <text evidence="1">The sequence shown here is derived from an EMBL/GenBank/DDBJ whole genome shotgun (WGS) entry which is preliminary data.</text>
</comment>
<sequence length="251" mass="27664">MPSDATVGDVFDYAFLLLRSLGNRDEYIYRSAITQKILLGQHNLRTASMLSEARVGVCKADVVVLNGTATAYEIKSERDSLARLTKQVNAYGEVFAAVNVVTSPSHVKQVFRQIPEWVGVLVLSEKFTLQVQRPAVVDATRIDPLAVLDLLRVDEANRVLRSLDIPPPKVPNTQMRGALRDMFNSLDPAGVHAQMVKTLKVTRSQSAAEDFIRTVPMSLRAAMLTIKMNGVSERKVRDATKLSVSAALAWS</sequence>
<dbReference type="InterPro" id="IPR047729">
    <property type="entry name" value="Sce7726-like"/>
</dbReference>
<evidence type="ECO:0000313" key="2">
    <source>
        <dbReference type="Proteomes" id="UP000241085"/>
    </source>
</evidence>
<dbReference type="NCBIfam" id="NF033832">
    <property type="entry name" value="sce7726_fam"/>
    <property type="match status" value="1"/>
</dbReference>
<reference evidence="1 2" key="1">
    <citation type="submission" date="2018-03" db="EMBL/GenBank/DDBJ databases">
        <title>Bacteriophage NCPPB3778 and a type I-E CRISPR drive the evolution of the US Biological Select Agent, Rathayibacter toxicus.</title>
        <authorList>
            <person name="Davis E.W.II."/>
            <person name="Tabima J.F."/>
            <person name="Weisberg A.J."/>
            <person name="Dantas Lopes L."/>
            <person name="Wiseman M.S."/>
            <person name="Wiseman M.S."/>
            <person name="Pupko T."/>
            <person name="Belcher M.S."/>
            <person name="Sechler A.J."/>
            <person name="Tancos M.A."/>
            <person name="Schroeder B.K."/>
            <person name="Murray T.D."/>
            <person name="Luster D.G."/>
            <person name="Schneider W.L."/>
            <person name="Rogers E."/>
            <person name="Andreote F.D."/>
            <person name="Grunwald N.J."/>
            <person name="Putnam M.L."/>
            <person name="Chang J.H."/>
        </authorList>
    </citation>
    <scope>NUCLEOTIDE SEQUENCE [LARGE SCALE GENOMIC DNA]</scope>
    <source>
        <strain evidence="1 2">DSM 15933</strain>
    </source>
</reference>
<accession>A0A2T4UYP8</accession>